<feature type="compositionally biased region" description="Acidic residues" evidence="7">
    <location>
        <begin position="241"/>
        <end position="271"/>
    </location>
</feature>
<evidence type="ECO:0000256" key="7">
    <source>
        <dbReference type="SAM" id="MobiDB-lite"/>
    </source>
</evidence>
<feature type="compositionally biased region" description="Basic and acidic residues" evidence="7">
    <location>
        <begin position="112"/>
        <end position="145"/>
    </location>
</feature>
<protein>
    <submittedName>
        <fullName evidence="8">DNA repair protein rhp54</fullName>
    </submittedName>
</protein>
<evidence type="ECO:0000256" key="5">
    <source>
        <dbReference type="ARBA" id="ARBA00022840"/>
    </source>
</evidence>
<dbReference type="Pfam" id="PF00271">
    <property type="entry name" value="Helicase_C"/>
    <property type="match status" value="1"/>
</dbReference>
<evidence type="ECO:0000313" key="8">
    <source>
        <dbReference type="EnsemblPlants" id="EMT17555"/>
    </source>
</evidence>
<dbReference type="PANTHER" id="PTHR45821:SF5">
    <property type="entry name" value="SNF2 DOMAIN-CONTAINING PROTEIN CLASSY 4"/>
    <property type="match status" value="1"/>
</dbReference>
<feature type="compositionally biased region" description="Acidic residues" evidence="7">
    <location>
        <begin position="306"/>
        <end position="318"/>
    </location>
</feature>
<feature type="compositionally biased region" description="Acidic residues" evidence="7">
    <location>
        <begin position="182"/>
        <end position="197"/>
    </location>
</feature>
<dbReference type="GO" id="GO:0016787">
    <property type="term" value="F:hydrolase activity"/>
    <property type="evidence" value="ECO:0007669"/>
    <property type="project" value="UniProtKB-KW"/>
</dbReference>
<dbReference type="Gene3D" id="3.40.50.10810">
    <property type="entry name" value="Tandem AAA-ATPase domain"/>
    <property type="match status" value="1"/>
</dbReference>
<feature type="compositionally biased region" description="Acidic residues" evidence="7">
    <location>
        <begin position="567"/>
        <end position="582"/>
    </location>
</feature>
<proteinExistence type="predicted"/>
<feature type="compositionally biased region" description="Polar residues" evidence="7">
    <location>
        <begin position="594"/>
        <end position="610"/>
    </location>
</feature>
<keyword evidence="2" id="KW-0547">Nucleotide-binding</keyword>
<feature type="compositionally biased region" description="Low complexity" evidence="7">
    <location>
        <begin position="79"/>
        <end position="93"/>
    </location>
</feature>
<accession>N1R0A5</accession>
<keyword evidence="6" id="KW-0539">Nucleus</keyword>
<evidence type="ECO:0000256" key="6">
    <source>
        <dbReference type="ARBA" id="ARBA00023242"/>
    </source>
</evidence>
<dbReference type="InterPro" id="IPR044567">
    <property type="entry name" value="CLSY/DRD1"/>
</dbReference>
<evidence type="ECO:0000256" key="4">
    <source>
        <dbReference type="ARBA" id="ARBA00022806"/>
    </source>
</evidence>
<feature type="region of interest" description="Disordered" evidence="7">
    <location>
        <begin position="73"/>
        <end position="670"/>
    </location>
</feature>
<feature type="region of interest" description="Disordered" evidence="7">
    <location>
        <begin position="736"/>
        <end position="759"/>
    </location>
</feature>
<dbReference type="SMART" id="SM00487">
    <property type="entry name" value="DEXDc"/>
    <property type="match status" value="1"/>
</dbReference>
<keyword evidence="5" id="KW-0067">ATP-binding</keyword>
<evidence type="ECO:0000256" key="1">
    <source>
        <dbReference type="ARBA" id="ARBA00004123"/>
    </source>
</evidence>
<dbReference type="EnsemblPlants" id="EMT17555">
    <property type="protein sequence ID" value="EMT17555"/>
    <property type="gene ID" value="F775_04714"/>
</dbReference>
<dbReference type="Gene3D" id="3.40.50.300">
    <property type="entry name" value="P-loop containing nucleotide triphosphate hydrolases"/>
    <property type="match status" value="1"/>
</dbReference>
<feature type="compositionally biased region" description="Polar residues" evidence="7">
    <location>
        <begin position="747"/>
        <end position="759"/>
    </location>
</feature>
<dbReference type="SMART" id="SM00490">
    <property type="entry name" value="HELICc"/>
    <property type="match status" value="1"/>
</dbReference>
<feature type="compositionally biased region" description="Low complexity" evidence="7">
    <location>
        <begin position="209"/>
        <end position="224"/>
    </location>
</feature>
<dbReference type="GO" id="GO:0080188">
    <property type="term" value="P:gene silencing by siRNA-directed DNA methylation"/>
    <property type="evidence" value="ECO:0007669"/>
    <property type="project" value="InterPro"/>
</dbReference>
<evidence type="ECO:0000256" key="3">
    <source>
        <dbReference type="ARBA" id="ARBA00022801"/>
    </source>
</evidence>
<feature type="compositionally biased region" description="Basic and acidic residues" evidence="7">
    <location>
        <begin position="420"/>
        <end position="430"/>
    </location>
</feature>
<dbReference type="InterPro" id="IPR000330">
    <property type="entry name" value="SNF2_N"/>
</dbReference>
<feature type="compositionally biased region" description="Acidic residues" evidence="7">
    <location>
        <begin position="383"/>
        <end position="419"/>
    </location>
</feature>
<feature type="compositionally biased region" description="Basic and acidic residues" evidence="7">
    <location>
        <begin position="327"/>
        <end position="351"/>
    </location>
</feature>
<dbReference type="InterPro" id="IPR049730">
    <property type="entry name" value="SNF2/RAD54-like_C"/>
</dbReference>
<dbReference type="SUPFAM" id="SSF52540">
    <property type="entry name" value="P-loop containing nucleoside triphosphate hydrolases"/>
    <property type="match status" value="2"/>
</dbReference>
<dbReference type="GO" id="GO:0005634">
    <property type="term" value="C:nucleus"/>
    <property type="evidence" value="ECO:0007669"/>
    <property type="project" value="UniProtKB-SubCell"/>
</dbReference>
<dbReference type="PROSITE" id="PS51192">
    <property type="entry name" value="HELICASE_ATP_BIND_1"/>
    <property type="match status" value="1"/>
</dbReference>
<dbReference type="GO" id="GO:0004386">
    <property type="term" value="F:helicase activity"/>
    <property type="evidence" value="ECO:0007669"/>
    <property type="project" value="UniProtKB-KW"/>
</dbReference>
<dbReference type="InterPro" id="IPR038718">
    <property type="entry name" value="SNF2-like_sf"/>
</dbReference>
<evidence type="ECO:0000256" key="2">
    <source>
        <dbReference type="ARBA" id="ARBA00022741"/>
    </source>
</evidence>
<dbReference type="Pfam" id="PF00176">
    <property type="entry name" value="SNF2-rel_dom"/>
    <property type="match status" value="1"/>
</dbReference>
<dbReference type="InterPro" id="IPR027417">
    <property type="entry name" value="P-loop_NTPase"/>
</dbReference>
<dbReference type="InterPro" id="IPR001650">
    <property type="entry name" value="Helicase_C-like"/>
</dbReference>
<dbReference type="PANTHER" id="PTHR45821">
    <property type="entry name" value="SNF2 DOMAIN-CONTAINING PROTEIN CLASSY 2-RELATED"/>
    <property type="match status" value="1"/>
</dbReference>
<dbReference type="GO" id="GO:0005524">
    <property type="term" value="F:ATP binding"/>
    <property type="evidence" value="ECO:0007669"/>
    <property type="project" value="UniProtKB-KW"/>
</dbReference>
<sequence>MARGLCVGRTDGSMGEWRVRSHSSCGSSKLHLWSTIGRLDSLHRPMAVEDQGASNLQNSRLADYSIPYLNDRRQRRESSSGAKAHGAGGRALATRPVDEPRTSHESRKHKRLEAVRRPRSHHSSDDGRLGRSGHEGGDRGRRDAAPARQLGAGAVVASSPRSRSGDRGKVAAKYAAPVVSEDSVEEGDDEEMEDTSSADDGRFGHTGRHGAAPARQAGAVVASRNRSRDGHRRSRIVVTDDSGDDDGDEETGSSDDNDEESRDNKEEEEEDGIKGTNTDDDCGDSGDSEEEEEEEEDVMNGTNKDDESDDNEEEEDDDERKNKGKSKGADDVMKRKKEDVDVMKGKKKEDDNGNSPGRCKSVEEEVGGEDDGNSTHDDSSDANADEEESDDTTETEEEEEEEEEQEAEEEEEEESDEAEQDRRVAPRRNGEAGQDQRVAPRSTGEAGGRARPAVEGLPRIRKRRFEGLWIVEEPDTTAPPPGRGLISERTRSQLSCTNKKLLKRGTVSRPVLLDTSSSGSEPEEAVPPPQPTSWAAEDDSAGEDRRPANRKKKRRCREQIGQGGRSEEEDDHNDDPDAEPDDDRTFPWNARKGPSSSRPKTGASNRQQSAAKERGKTHAGSSTNPRRAKNRAANTAEGRGLQDDISFKKSSLSHRKRKHPEEEDIPCNDRLSSLFDGIPSYRNGSAPADAQDGGSDTMPLVFKFGEEAEVKSEHDELEDQLWGDYDFVLEANNANAHSSEEVEESQGQDIPSDQKTLSSQGKHDLFTDDQIGTWCKHCGFVLEIKYVMAPMESTSLVVIKVALYGISFLVSEKTCSHTSRKPFMWKKLAGGIDIEEVKKIVKTDTLSGCVISHAPGTGKTRLAITFVQSYLEVFPQCFPVIIAPKGMLDTWETEFRKWNVKIPLHILNSRDIHWHGDKTVEKLASNDKDLARRLSISSIDKNYMRALKLRSWAEGNSIIGLSYSLFQKLTKGEGNDDDKLRQMLLQRPDLLILDEGHTPRNKESNIFKALAEVRTKRRIILSGTPFQNNFEELRSMFSLLLLANFEAMDFFPSSKLHNMTDVMVDEIMKKLDPFVHIHNGDILHKSLKGLRESVVILNPLPSQKRIIAMMEKHKTRGKHPQKNKTQGSTFESEYKISLASVHPSLVAGMEKLPKEVTSVVDELPLERLRLKPSEGVKTRFVYEVVRLCQALKERVLVFSQFLEPLELMMQQLRNEFNWTKGKEIMYMSGNVSPKTRKTLMVAFNDVESEANVMLASTKACGEGITLVGASRVVLLDVVWNPSVGRQAIGRAYRIGQQKIVHTYNLIAKGTQEKAKYDTQAKKDQMSKLLFSSEPQPAECSRSSEFISNDRILEQMTEDEDLKEMFVSILPSQW</sequence>
<name>N1R0A5_AEGTA</name>
<dbReference type="InterPro" id="IPR014001">
    <property type="entry name" value="Helicase_ATP-bd"/>
</dbReference>
<keyword evidence="3" id="KW-0378">Hydrolase</keyword>
<feature type="compositionally biased region" description="Acidic residues" evidence="7">
    <location>
        <begin position="278"/>
        <end position="298"/>
    </location>
</feature>
<dbReference type="CDD" id="cd18793">
    <property type="entry name" value="SF2_C_SNF"/>
    <property type="match status" value="1"/>
</dbReference>
<comment type="subcellular location">
    <subcellularLocation>
        <location evidence="1">Nucleus</location>
    </subcellularLocation>
</comment>
<dbReference type="PROSITE" id="PS51194">
    <property type="entry name" value="HELICASE_CTER"/>
    <property type="match status" value="1"/>
</dbReference>
<feature type="compositionally biased region" description="Basic and acidic residues" evidence="7">
    <location>
        <begin position="96"/>
        <end position="105"/>
    </location>
</feature>
<reference evidence="8" key="1">
    <citation type="submission" date="2015-06" db="UniProtKB">
        <authorList>
            <consortium name="EnsemblPlants"/>
        </authorList>
    </citation>
    <scope>IDENTIFICATION</scope>
</reference>
<keyword evidence="4" id="KW-0347">Helicase</keyword>
<organism evidence="8">
    <name type="scientific">Aegilops tauschii</name>
    <name type="common">Tausch's goatgrass</name>
    <name type="synonym">Aegilops squarrosa</name>
    <dbReference type="NCBI Taxonomy" id="37682"/>
    <lineage>
        <taxon>Eukaryota</taxon>
        <taxon>Viridiplantae</taxon>
        <taxon>Streptophyta</taxon>
        <taxon>Embryophyta</taxon>
        <taxon>Tracheophyta</taxon>
        <taxon>Spermatophyta</taxon>
        <taxon>Magnoliopsida</taxon>
        <taxon>Liliopsida</taxon>
        <taxon>Poales</taxon>
        <taxon>Poaceae</taxon>
        <taxon>BOP clade</taxon>
        <taxon>Pooideae</taxon>
        <taxon>Triticodae</taxon>
        <taxon>Triticeae</taxon>
        <taxon>Triticinae</taxon>
        <taxon>Aegilops</taxon>
    </lineage>
</organism>